<proteinExistence type="predicted"/>
<gene>
    <name evidence="2" type="ORF">TR51_29325</name>
</gene>
<organism evidence="2 3">
    <name type="scientific">Kitasatospora griseola</name>
    <name type="common">Streptomyces griseolosporeus</name>
    <dbReference type="NCBI Taxonomy" id="2064"/>
    <lineage>
        <taxon>Bacteria</taxon>
        <taxon>Bacillati</taxon>
        <taxon>Actinomycetota</taxon>
        <taxon>Actinomycetes</taxon>
        <taxon>Kitasatosporales</taxon>
        <taxon>Streptomycetaceae</taxon>
        <taxon>Kitasatospora</taxon>
    </lineage>
</organism>
<evidence type="ECO:0000313" key="2">
    <source>
        <dbReference type="EMBL" id="KIQ62959.1"/>
    </source>
</evidence>
<protein>
    <submittedName>
        <fullName evidence="2">Uncharacterized protein</fullName>
    </submittedName>
</protein>
<name>A0A0D0PK86_KITGR</name>
<dbReference type="EMBL" id="JXZB01000004">
    <property type="protein sequence ID" value="KIQ62959.1"/>
    <property type="molecule type" value="Genomic_DNA"/>
</dbReference>
<keyword evidence="1" id="KW-0472">Membrane</keyword>
<evidence type="ECO:0000256" key="1">
    <source>
        <dbReference type="SAM" id="Phobius"/>
    </source>
</evidence>
<keyword evidence="1" id="KW-0812">Transmembrane</keyword>
<accession>A0A0D0PK86</accession>
<reference evidence="2 3" key="1">
    <citation type="submission" date="2015-02" db="EMBL/GenBank/DDBJ databases">
        <title>Draft genome sequence of Kitasatospora griseola MF730-N6, a bafilomycin, terpentecin and satosporin producer.</title>
        <authorList>
            <person name="Arens J.C."/>
            <person name="Haltli B."/>
            <person name="Kerr R.G."/>
        </authorList>
    </citation>
    <scope>NUCLEOTIDE SEQUENCE [LARGE SCALE GENOMIC DNA]</scope>
    <source>
        <strain evidence="2 3">MF730-N6</strain>
    </source>
</reference>
<keyword evidence="3" id="KW-1185">Reference proteome</keyword>
<dbReference type="AlphaFoldDB" id="A0A0D0PK86"/>
<dbReference type="Proteomes" id="UP000032066">
    <property type="component" value="Unassembled WGS sequence"/>
</dbReference>
<feature type="transmembrane region" description="Helical" evidence="1">
    <location>
        <begin position="31"/>
        <end position="51"/>
    </location>
</feature>
<dbReference type="PATRIC" id="fig|2064.6.peg.6224"/>
<comment type="caution">
    <text evidence="2">The sequence shown here is derived from an EMBL/GenBank/DDBJ whole genome shotgun (WGS) entry which is preliminary data.</text>
</comment>
<evidence type="ECO:0000313" key="3">
    <source>
        <dbReference type="Proteomes" id="UP000032066"/>
    </source>
</evidence>
<sequence>MVPIDANIDRGTMLAMDLSERGDFVLKARRILISTLLLGITVFLGAGPASADSHWFASQTPSQVVSFDSYW</sequence>
<keyword evidence="1" id="KW-1133">Transmembrane helix</keyword>